<sequence length="52" mass="5970">MSEHDKSSADVLYPQRPQREEPSKPDVPEHMKPENVERLRNYNKDGIPPGVA</sequence>
<dbReference type="GeneID" id="77262392"/>
<reference evidence="2 3" key="1">
    <citation type="submission" date="2020-12" db="EMBL/GenBank/DDBJ databases">
        <title>FDA dAtabase for Regulatory Grade micrObial Sequences (FDA-ARGOS): Supporting development and validation of Infectious Disease Dx tests.</title>
        <authorList>
            <person name="Sproer C."/>
            <person name="Gronow S."/>
            <person name="Severitt S."/>
            <person name="Schroder I."/>
            <person name="Tallon L."/>
            <person name="Sadzewicz L."/>
            <person name="Zhao X."/>
            <person name="Boylan J."/>
            <person name="Ott S."/>
            <person name="Bowen H."/>
            <person name="Vavikolanu K."/>
            <person name="Mehta A."/>
            <person name="Aluvathingal J."/>
            <person name="Nadendla S."/>
            <person name="Lowell S."/>
            <person name="Myers T."/>
            <person name="Yan Y."/>
            <person name="Sichtig H."/>
        </authorList>
    </citation>
    <scope>NUCLEOTIDE SEQUENCE [LARGE SCALE GENOMIC DNA]</scope>
    <source>
        <strain evidence="2 3">FDAARGOS_1013</strain>
    </source>
</reference>
<feature type="region of interest" description="Disordered" evidence="1">
    <location>
        <begin position="1"/>
        <end position="52"/>
    </location>
</feature>
<proteinExistence type="predicted"/>
<dbReference type="EMBL" id="CP067013">
    <property type="protein sequence ID" value="QQN50567.1"/>
    <property type="molecule type" value="Genomic_DNA"/>
</dbReference>
<feature type="compositionally biased region" description="Basic and acidic residues" evidence="1">
    <location>
        <begin position="17"/>
        <end position="43"/>
    </location>
</feature>
<organism evidence="2 3">
    <name type="scientific">Stutzerimonas balearica</name>
    <dbReference type="NCBI Taxonomy" id="74829"/>
    <lineage>
        <taxon>Bacteria</taxon>
        <taxon>Pseudomonadati</taxon>
        <taxon>Pseudomonadota</taxon>
        <taxon>Gammaproteobacteria</taxon>
        <taxon>Pseudomonadales</taxon>
        <taxon>Pseudomonadaceae</taxon>
        <taxon>Stutzerimonas</taxon>
    </lineage>
</organism>
<dbReference type="AlphaFoldDB" id="A0A9X7V205"/>
<name>A0A9X7V205_9GAMM</name>
<accession>A0A9X7V205</accession>
<protein>
    <submittedName>
        <fullName evidence="2">Uncharacterized protein</fullName>
    </submittedName>
</protein>
<evidence type="ECO:0000256" key="1">
    <source>
        <dbReference type="SAM" id="MobiDB-lite"/>
    </source>
</evidence>
<dbReference type="Proteomes" id="UP000595933">
    <property type="component" value="Chromosome"/>
</dbReference>
<evidence type="ECO:0000313" key="2">
    <source>
        <dbReference type="EMBL" id="QQN50567.1"/>
    </source>
</evidence>
<dbReference type="RefSeq" id="WP_158002205.1">
    <property type="nucleotide sequence ID" value="NZ_CAXGLR010000015.1"/>
</dbReference>
<evidence type="ECO:0000313" key="3">
    <source>
        <dbReference type="Proteomes" id="UP000595933"/>
    </source>
</evidence>
<gene>
    <name evidence="2" type="ORF">I6H70_18855</name>
</gene>